<accession>A0ABR2N1W7</accession>
<dbReference type="Pfam" id="PF08637">
    <property type="entry name" value="NCA2"/>
    <property type="match status" value="1"/>
</dbReference>
<keyword evidence="2 7" id="KW-0812">Transmembrane</keyword>
<keyword evidence="9" id="KW-1185">Reference proteome</keyword>
<sequence>MLLAFSEQTKGQKLPENLTDQEMMEIVMSRYEKEVMHPLQNLISGELARAMLIQIQKLKLDLETAMLELDQILKANEINFAVLAALPAFFISLILLYLARIWVLQDRQKATWSSQLQGGNILTLLSPTSFSLSLSPFDLPTTSSEKPNMEWLPVGVLAPEIPGTMISLLSESYLQRVFMLDMERLNLSSRGTTPQPFSRGLSSLAASLLNTKDRVIREFTDHSKRSTKSPSERKIAGDRDGNTYSVHPPVFTVA</sequence>
<evidence type="ECO:0000256" key="5">
    <source>
        <dbReference type="ARBA" id="ARBA00023136"/>
    </source>
</evidence>
<dbReference type="Proteomes" id="UP001412067">
    <property type="component" value="Unassembled WGS sequence"/>
</dbReference>
<organism evidence="8 9">
    <name type="scientific">Platanthera guangdongensis</name>
    <dbReference type="NCBI Taxonomy" id="2320717"/>
    <lineage>
        <taxon>Eukaryota</taxon>
        <taxon>Viridiplantae</taxon>
        <taxon>Streptophyta</taxon>
        <taxon>Embryophyta</taxon>
        <taxon>Tracheophyta</taxon>
        <taxon>Spermatophyta</taxon>
        <taxon>Magnoliopsida</taxon>
        <taxon>Liliopsida</taxon>
        <taxon>Asparagales</taxon>
        <taxon>Orchidaceae</taxon>
        <taxon>Orchidoideae</taxon>
        <taxon>Orchideae</taxon>
        <taxon>Orchidinae</taxon>
        <taxon>Platanthera</taxon>
    </lineage>
</organism>
<evidence type="ECO:0000256" key="1">
    <source>
        <dbReference type="ARBA" id="ARBA00004225"/>
    </source>
</evidence>
<evidence type="ECO:0000313" key="9">
    <source>
        <dbReference type="Proteomes" id="UP001412067"/>
    </source>
</evidence>
<keyword evidence="5 7" id="KW-0472">Membrane</keyword>
<protein>
    <submittedName>
        <fullName evidence="8">Uncharacterized protein</fullName>
    </submittedName>
</protein>
<evidence type="ECO:0000256" key="6">
    <source>
        <dbReference type="SAM" id="MobiDB-lite"/>
    </source>
</evidence>
<comment type="subcellular location">
    <subcellularLocation>
        <location evidence="1">Mitochondrion membrane</location>
        <topology evidence="1">Multi-pass membrane protein</topology>
    </subcellularLocation>
</comment>
<dbReference type="InterPro" id="IPR013946">
    <property type="entry name" value="NCA2-like"/>
</dbReference>
<evidence type="ECO:0000313" key="8">
    <source>
        <dbReference type="EMBL" id="KAK8969739.1"/>
    </source>
</evidence>
<feature type="compositionally biased region" description="Basic and acidic residues" evidence="6">
    <location>
        <begin position="219"/>
        <end position="241"/>
    </location>
</feature>
<name>A0ABR2N1W7_9ASPA</name>
<keyword evidence="4" id="KW-0496">Mitochondrion</keyword>
<dbReference type="PANTHER" id="PTHR28234">
    <property type="entry name" value="NUCLEAR CONTROL OF ATPASE PROTEIN 2"/>
    <property type="match status" value="1"/>
</dbReference>
<proteinExistence type="predicted"/>
<dbReference type="EMBL" id="JBBWWR010000003">
    <property type="protein sequence ID" value="KAK8969739.1"/>
    <property type="molecule type" value="Genomic_DNA"/>
</dbReference>
<evidence type="ECO:0000256" key="3">
    <source>
        <dbReference type="ARBA" id="ARBA00022989"/>
    </source>
</evidence>
<evidence type="ECO:0000256" key="4">
    <source>
        <dbReference type="ARBA" id="ARBA00023128"/>
    </source>
</evidence>
<evidence type="ECO:0000256" key="7">
    <source>
        <dbReference type="SAM" id="Phobius"/>
    </source>
</evidence>
<keyword evidence="3 7" id="KW-1133">Transmembrane helix</keyword>
<feature type="region of interest" description="Disordered" evidence="6">
    <location>
        <begin position="219"/>
        <end position="244"/>
    </location>
</feature>
<dbReference type="PANTHER" id="PTHR28234:SF1">
    <property type="entry name" value="NUCLEAR CONTROL OF ATPASE PROTEIN 2"/>
    <property type="match status" value="1"/>
</dbReference>
<reference evidence="8 9" key="1">
    <citation type="journal article" date="2022" name="Nat. Plants">
        <title>Genomes of leafy and leafless Platanthera orchids illuminate the evolution of mycoheterotrophy.</title>
        <authorList>
            <person name="Li M.H."/>
            <person name="Liu K.W."/>
            <person name="Li Z."/>
            <person name="Lu H.C."/>
            <person name="Ye Q.L."/>
            <person name="Zhang D."/>
            <person name="Wang J.Y."/>
            <person name="Li Y.F."/>
            <person name="Zhong Z.M."/>
            <person name="Liu X."/>
            <person name="Yu X."/>
            <person name="Liu D.K."/>
            <person name="Tu X.D."/>
            <person name="Liu B."/>
            <person name="Hao Y."/>
            <person name="Liao X.Y."/>
            <person name="Jiang Y.T."/>
            <person name="Sun W.H."/>
            <person name="Chen J."/>
            <person name="Chen Y.Q."/>
            <person name="Ai Y."/>
            <person name="Zhai J.W."/>
            <person name="Wu S.S."/>
            <person name="Zhou Z."/>
            <person name="Hsiao Y.Y."/>
            <person name="Wu W.L."/>
            <person name="Chen Y.Y."/>
            <person name="Lin Y.F."/>
            <person name="Hsu J.L."/>
            <person name="Li C.Y."/>
            <person name="Wang Z.W."/>
            <person name="Zhao X."/>
            <person name="Zhong W.Y."/>
            <person name="Ma X.K."/>
            <person name="Ma L."/>
            <person name="Huang J."/>
            <person name="Chen G.Z."/>
            <person name="Huang M.Z."/>
            <person name="Huang L."/>
            <person name="Peng D.H."/>
            <person name="Luo Y.B."/>
            <person name="Zou S.Q."/>
            <person name="Chen S.P."/>
            <person name="Lan S."/>
            <person name="Tsai W.C."/>
            <person name="Van de Peer Y."/>
            <person name="Liu Z.J."/>
        </authorList>
    </citation>
    <scope>NUCLEOTIDE SEQUENCE [LARGE SCALE GENOMIC DNA]</scope>
    <source>
        <strain evidence="8">Lor288</strain>
    </source>
</reference>
<evidence type="ECO:0000256" key="2">
    <source>
        <dbReference type="ARBA" id="ARBA00022692"/>
    </source>
</evidence>
<gene>
    <name evidence="8" type="ORF">KSP40_PGU021131</name>
</gene>
<comment type="caution">
    <text evidence="8">The sequence shown here is derived from an EMBL/GenBank/DDBJ whole genome shotgun (WGS) entry which is preliminary data.</text>
</comment>
<feature type="transmembrane region" description="Helical" evidence="7">
    <location>
        <begin position="78"/>
        <end position="99"/>
    </location>
</feature>